<evidence type="ECO:0000313" key="9">
    <source>
        <dbReference type="Proteomes" id="UP000194857"/>
    </source>
</evidence>
<dbReference type="eggNOG" id="ENOG5032X8B">
    <property type="taxonomic scope" value="Bacteria"/>
</dbReference>
<reference evidence="8" key="1">
    <citation type="submission" date="2015-06" db="EMBL/GenBank/DDBJ databases">
        <authorList>
            <person name="Radhakrishnan Rajesh"/>
            <person name="Underwood Anthony"/>
            <person name="Al-Shahib Ali"/>
        </authorList>
    </citation>
    <scope>NUCLEOTIDE SEQUENCE [LARGE SCALE GENOMIC DNA]</scope>
    <source>
        <strain evidence="8">P19_London_7_VIM_2_05_10</strain>
    </source>
</reference>
<dbReference type="Proteomes" id="UP000194857">
    <property type="component" value="Unassembled WGS sequence"/>
</dbReference>
<evidence type="ECO:0000256" key="1">
    <source>
        <dbReference type="SAM" id="SignalP"/>
    </source>
</evidence>
<evidence type="ECO:0000259" key="2">
    <source>
        <dbReference type="Pfam" id="PF19657"/>
    </source>
</evidence>
<evidence type="ECO:0000313" key="7">
    <source>
        <dbReference type="EMBL" id="RCI73495.1"/>
    </source>
</evidence>
<dbReference type="InterPro" id="IPR046158">
    <property type="entry name" value="DUF6160"/>
</dbReference>
<evidence type="ECO:0000313" key="3">
    <source>
        <dbReference type="EMBL" id="CRN89117.1"/>
    </source>
</evidence>
<evidence type="ECO:0000313" key="6">
    <source>
        <dbReference type="EMBL" id="OTI58294.1"/>
    </source>
</evidence>
<reference evidence="6 9" key="3">
    <citation type="submission" date="2017-05" db="EMBL/GenBank/DDBJ databases">
        <authorList>
            <person name="Song R."/>
            <person name="Chenine A.L."/>
            <person name="Ruprecht R.M."/>
        </authorList>
    </citation>
    <scope>NUCLEOTIDE SEQUENCE [LARGE SCALE GENOMIC DNA]</scope>
    <source>
        <strain evidence="6 9">S567_C10_BS</strain>
    </source>
</reference>
<proteinExistence type="predicted"/>
<reference evidence="4 11" key="5">
    <citation type="submission" date="2019-11" db="EMBL/GenBank/DDBJ databases">
        <title>Genomes of ocular Pseudomonas aeruginosa isolates.</title>
        <authorList>
            <person name="Khan M."/>
            <person name="Rice S.A."/>
            <person name="Willcox M.D.P."/>
            <person name="Stapleton F."/>
        </authorList>
    </citation>
    <scope>NUCLEOTIDE SEQUENCE [LARGE SCALE GENOMIC DNA]</scope>
    <source>
        <strain evidence="4 11">PA221</strain>
    </source>
</reference>
<reference evidence="5" key="6">
    <citation type="submission" date="2020-01" db="EMBL/GenBank/DDBJ databases">
        <title>Bacteria Cultured from War Wounds Associated with the Conflict in Eastern Ukraine.</title>
        <authorList>
            <person name="Snesrud E."/>
            <person name="Galac M.R."/>
            <person name="Mc Gann P."/>
            <person name="Valentine K."/>
            <person name="Viacheslav K."/>
        </authorList>
    </citation>
    <scope>NUCLEOTIDE SEQUENCE</scope>
    <source>
        <strain evidence="5">VNMU148</strain>
    </source>
</reference>
<evidence type="ECO:0000313" key="11">
    <source>
        <dbReference type="Proteomes" id="UP000433532"/>
    </source>
</evidence>
<reference evidence="7 10" key="4">
    <citation type="submission" date="2018-07" db="EMBL/GenBank/DDBJ databases">
        <title>Mechanisms of high-level aminoglycoside resistance among Gram-negative pathogens in Brazil.</title>
        <authorList>
            <person name="Ballaben A.S."/>
            <person name="Darini A.L.C."/>
            <person name="Doi Y."/>
        </authorList>
    </citation>
    <scope>NUCLEOTIDE SEQUENCE [LARGE SCALE GENOMIC DNA]</scope>
    <source>
        <strain evidence="7 10">B2-305</strain>
    </source>
</reference>
<keyword evidence="1" id="KW-0732">Signal</keyword>
<comment type="caution">
    <text evidence="3">The sequence shown here is derived from an EMBL/GenBank/DDBJ whole genome shotgun (WGS) entry which is preliminary data.</text>
</comment>
<evidence type="ECO:0000313" key="10">
    <source>
        <dbReference type="Proteomes" id="UP000253594"/>
    </source>
</evidence>
<organism evidence="3 8">
    <name type="scientific">Pseudomonas aeruginosa</name>
    <dbReference type="NCBI Taxonomy" id="287"/>
    <lineage>
        <taxon>Bacteria</taxon>
        <taxon>Pseudomonadati</taxon>
        <taxon>Pseudomonadota</taxon>
        <taxon>Gammaproteobacteria</taxon>
        <taxon>Pseudomonadales</taxon>
        <taxon>Pseudomonadaceae</taxon>
        <taxon>Pseudomonas</taxon>
    </lineage>
</organism>
<feature type="chain" id="PRO_5015027988" description="DUF6160 domain-containing protein" evidence="1">
    <location>
        <begin position="29"/>
        <end position="178"/>
    </location>
</feature>
<dbReference type="Proteomes" id="UP000253594">
    <property type="component" value="Unassembled WGS sequence"/>
</dbReference>
<sequence>MAKQTHPLAGGIGILAALALLFSASAGAELRSLGDSDLDDVVGQAGISISASLNLQENPSQTRCAGGCGARLAIQPAGSGNNYLVIDDISGKFSFDEVTLDVVTIKDGFGGDGAAFNRPVLRVGLKDTSFQDLRFTIAGANKARGTDPGLVQTNLVSARIDGTLKLQGNVNIFTVAPR</sequence>
<name>A0A072ZNU5_PSEAI</name>
<dbReference type="EMBL" id="QORE01000598">
    <property type="protein sequence ID" value="RCI73495.1"/>
    <property type="molecule type" value="Genomic_DNA"/>
</dbReference>
<dbReference type="EMBL" id="WXZT01000047">
    <property type="protein sequence ID" value="MZZ17331.1"/>
    <property type="molecule type" value="Genomic_DNA"/>
</dbReference>
<feature type="domain" description="DUF6160" evidence="2">
    <location>
        <begin position="15"/>
        <end position="55"/>
    </location>
</feature>
<dbReference type="Proteomes" id="UP000433532">
    <property type="component" value="Unassembled WGS sequence"/>
</dbReference>
<dbReference type="OMA" id="AQWTANQ"/>
<dbReference type="EMBL" id="CVVU01000008">
    <property type="protein sequence ID" value="CRN89117.1"/>
    <property type="molecule type" value="Genomic_DNA"/>
</dbReference>
<dbReference type="Proteomes" id="UP000045039">
    <property type="component" value="Unassembled WGS sequence"/>
</dbReference>
<dbReference type="AlphaFoldDB" id="A0A072ZNU5"/>
<feature type="signal peptide" evidence="1">
    <location>
        <begin position="1"/>
        <end position="28"/>
    </location>
</feature>
<accession>A0A1S1BUR1</accession>
<evidence type="ECO:0000313" key="8">
    <source>
        <dbReference type="Proteomes" id="UP000045039"/>
    </source>
</evidence>
<dbReference type="Pfam" id="PF19657">
    <property type="entry name" value="DUF6160"/>
    <property type="match status" value="1"/>
</dbReference>
<dbReference type="EMBL" id="NFFZ01000014">
    <property type="protein sequence ID" value="OTI58294.1"/>
    <property type="molecule type" value="Genomic_DNA"/>
</dbReference>
<gene>
    <name evidence="6" type="ORF">CAZ10_24585</name>
    <name evidence="7" type="ORF">DT376_18030</name>
    <name evidence="4" type="ORF">GNQ48_16385</name>
    <name evidence="5" type="ORF">GUL26_34245</name>
    <name evidence="3" type="ORF">PAERUG_P19_London_7_VIM_2_05_10_00168</name>
</gene>
<evidence type="ECO:0000313" key="5">
    <source>
        <dbReference type="EMBL" id="MZZ17331.1"/>
    </source>
</evidence>
<accession>A0A072ZNU5</accession>
<evidence type="ECO:0000313" key="4">
    <source>
        <dbReference type="EMBL" id="MUI36586.1"/>
    </source>
</evidence>
<dbReference type="EMBL" id="WOAD01000012">
    <property type="protein sequence ID" value="MUI36586.1"/>
    <property type="molecule type" value="Genomic_DNA"/>
</dbReference>
<dbReference type="Proteomes" id="UP000644192">
    <property type="component" value="Unassembled WGS sequence"/>
</dbReference>
<protein>
    <recommendedName>
        <fullName evidence="2">DUF6160 domain-containing protein</fullName>
    </recommendedName>
</protein>
<dbReference type="RefSeq" id="WP_003141635.1">
    <property type="nucleotide sequence ID" value="NZ_AP017302.1"/>
</dbReference>
<reference evidence="3" key="2">
    <citation type="submission" date="2015-06" db="EMBL/GenBank/DDBJ databases">
        <authorList>
            <person name="Radhakrishnan R."/>
            <person name="Underwood A."/>
            <person name="Al-Shahib A."/>
        </authorList>
    </citation>
    <scope>NUCLEOTIDE SEQUENCE</scope>
    <source>
        <strain evidence="3">P19_London_7_VIM_2_05_10</strain>
    </source>
</reference>